<dbReference type="Proteomes" id="UP001050975">
    <property type="component" value="Unassembled WGS sequence"/>
</dbReference>
<accession>A0AAV3XR76</accession>
<sequence>MTILTYCKGLPTRTSELTAIGESEFELFLAAFSGVFYRGTIETVNHLLNREIKFNKSSWNTHIQQTYGISKRHANGVIALSAGKVDAAKASRTRHLKQLEQRLTSAVSWLKKAQRKLLLAQKFYAKRHWQHSKTGCNFPLAIDRKTRKTNWHQTKFAIHNKKRYIYKLTQTLAYLKVAPLRVKVNSCEVFIVGSKDESYGNKTCQWDGNNLKFRVPNCLSAKFGKYITSAIGNFDRNIDRLPEAGAKTWHFYRQDHRWVVAVQFTPLPVSQVSRTLEYGCIGIDLNPSSIGWAYIDDRGNLSSSGKIPMQMGLPRGKQDAQIVGAILQLAELATAFACPIVCESLDFTGKKAQLREKGAKYARMLSSWAYSRFYQLLDSILSNRGISLFTRNPAYTSLIGLVKYARMYGLSSDIAAAIAIARRGMNLSERLPRPVSAYLGVNPRKHVWGAWYQFNMFIGRCEVVNRRHDYYRVSNWGPLVKADVEQRCRASAKRKR</sequence>
<name>A0AAV3XR76_9CYAN</name>
<evidence type="ECO:0000313" key="2">
    <source>
        <dbReference type="Proteomes" id="UP001050975"/>
    </source>
</evidence>
<organism evidence="1 2">
    <name type="scientific">Microseira wollei NIES-4236</name>
    <dbReference type="NCBI Taxonomy" id="2530354"/>
    <lineage>
        <taxon>Bacteria</taxon>
        <taxon>Bacillati</taxon>
        <taxon>Cyanobacteriota</taxon>
        <taxon>Cyanophyceae</taxon>
        <taxon>Oscillatoriophycideae</taxon>
        <taxon>Aerosakkonematales</taxon>
        <taxon>Aerosakkonemataceae</taxon>
        <taxon>Microseira</taxon>
    </lineage>
</organism>
<dbReference type="RefSeq" id="WP_226594107.1">
    <property type="nucleotide sequence ID" value="NZ_BLAY01000328.1"/>
</dbReference>
<gene>
    <name evidence="1" type="ORF">MiSe_91570</name>
</gene>
<evidence type="ECO:0008006" key="3">
    <source>
        <dbReference type="Google" id="ProtNLM"/>
    </source>
</evidence>
<proteinExistence type="predicted"/>
<keyword evidence="2" id="KW-1185">Reference proteome</keyword>
<reference evidence="1" key="1">
    <citation type="submission" date="2019-10" db="EMBL/GenBank/DDBJ databases">
        <title>Draft genome sequece of Microseira wollei NIES-4236.</title>
        <authorList>
            <person name="Yamaguchi H."/>
            <person name="Suzuki S."/>
            <person name="Kawachi M."/>
        </authorList>
    </citation>
    <scope>NUCLEOTIDE SEQUENCE</scope>
    <source>
        <strain evidence="1">NIES-4236</strain>
    </source>
</reference>
<comment type="caution">
    <text evidence="1">The sequence shown here is derived from an EMBL/GenBank/DDBJ whole genome shotgun (WGS) entry which is preliminary data.</text>
</comment>
<dbReference type="AlphaFoldDB" id="A0AAV3XR76"/>
<evidence type="ECO:0000313" key="1">
    <source>
        <dbReference type="EMBL" id="GET44331.1"/>
    </source>
</evidence>
<dbReference type="EMBL" id="BLAY01000328">
    <property type="protein sequence ID" value="GET44331.1"/>
    <property type="molecule type" value="Genomic_DNA"/>
</dbReference>
<protein>
    <recommendedName>
        <fullName evidence="3">Transposase</fullName>
    </recommendedName>
</protein>